<dbReference type="AlphaFoldDB" id="A0A9P5H0M8"/>
<organism evidence="2 3">
    <name type="scientific">Cylindrodendrum hubeiense</name>
    <dbReference type="NCBI Taxonomy" id="595255"/>
    <lineage>
        <taxon>Eukaryota</taxon>
        <taxon>Fungi</taxon>
        <taxon>Dikarya</taxon>
        <taxon>Ascomycota</taxon>
        <taxon>Pezizomycotina</taxon>
        <taxon>Sordariomycetes</taxon>
        <taxon>Hypocreomycetidae</taxon>
        <taxon>Hypocreales</taxon>
        <taxon>Nectriaceae</taxon>
        <taxon>Cylindrodendrum</taxon>
    </lineage>
</organism>
<keyword evidence="3" id="KW-1185">Reference proteome</keyword>
<feature type="region of interest" description="Disordered" evidence="1">
    <location>
        <begin position="130"/>
        <end position="180"/>
    </location>
</feature>
<dbReference type="Proteomes" id="UP000722485">
    <property type="component" value="Unassembled WGS sequence"/>
</dbReference>
<feature type="compositionally biased region" description="Basic and acidic residues" evidence="1">
    <location>
        <begin position="155"/>
        <end position="172"/>
    </location>
</feature>
<reference evidence="2" key="1">
    <citation type="submission" date="2020-03" db="EMBL/GenBank/DDBJ databases">
        <title>Draft Genome Sequence of Cylindrodendrum hubeiense.</title>
        <authorList>
            <person name="Buettner E."/>
            <person name="Kellner H."/>
        </authorList>
    </citation>
    <scope>NUCLEOTIDE SEQUENCE</scope>
    <source>
        <strain evidence="2">IHI 201604</strain>
    </source>
</reference>
<sequence>MAWTEGGTFKVLFGNGWDLGLLRRATKKPGEDEGEWDREDSPFLGILKSFVVVKSEMGWAVVLVAILVIKDQEQVLQLVYGSVVLGSGPVACWPPQATTEVKSGHPARQQPPKCISGSATEGLQLGIGGGREQGGRARGVVGEQDATDGAQEGGEVSRREERLDVMGEKPAKEVSTGICD</sequence>
<dbReference type="EMBL" id="JAANBB010000893">
    <property type="protein sequence ID" value="KAF7532499.1"/>
    <property type="molecule type" value="Genomic_DNA"/>
</dbReference>
<gene>
    <name evidence="2" type="ORF">G7Z17_g13635</name>
</gene>
<evidence type="ECO:0000313" key="3">
    <source>
        <dbReference type="Proteomes" id="UP000722485"/>
    </source>
</evidence>
<protein>
    <submittedName>
        <fullName evidence="2">Uncharacterized protein</fullName>
    </submittedName>
</protein>
<comment type="caution">
    <text evidence="2">The sequence shown here is derived from an EMBL/GenBank/DDBJ whole genome shotgun (WGS) entry which is preliminary data.</text>
</comment>
<proteinExistence type="predicted"/>
<evidence type="ECO:0000313" key="2">
    <source>
        <dbReference type="EMBL" id="KAF7532499.1"/>
    </source>
</evidence>
<name>A0A9P5H0M8_9HYPO</name>
<accession>A0A9P5H0M8</accession>
<evidence type="ECO:0000256" key="1">
    <source>
        <dbReference type="SAM" id="MobiDB-lite"/>
    </source>
</evidence>